<sequence>MDISDSSEIVKIITQGAFKASEISNEDLRKRRIRENKNLSSNQNKSYHVDSAINSIYPTDEITDSKLNFITISKVKTAKRDLSGIDDINLHDPKIGRNVDIER</sequence>
<dbReference type="RefSeq" id="WP_025399606.1">
    <property type="nucleotide sequence ID" value="NZ_CP004146.1"/>
</dbReference>
<accession>A0ABN4C868</accession>
<dbReference type="Proteomes" id="UP000019269">
    <property type="component" value="Chromosome"/>
</dbReference>
<name>A0ABN4C868_9SPIR</name>
<reference evidence="1" key="1">
    <citation type="submission" date="2013-02" db="EMBL/GenBank/DDBJ databases">
        <title>Comparative genomics of Borrelia species.</title>
        <authorList>
            <person name="Schwan T.G."/>
            <person name="Raffel S.J."/>
            <person name="Porcella S.F."/>
        </authorList>
    </citation>
    <scope>NUCLEOTIDE SEQUENCE [LARGE SCALE GENOMIC DNA]</scope>
    <source>
        <strain evidence="1">YOR</strain>
    </source>
</reference>
<proteinExistence type="predicted"/>
<evidence type="ECO:0000313" key="1">
    <source>
        <dbReference type="EMBL" id="AHH03238.1"/>
    </source>
</evidence>
<dbReference type="EMBL" id="CP004146">
    <property type="protein sequence ID" value="AHH03238.1"/>
    <property type="molecule type" value="Genomic_DNA"/>
</dbReference>
<evidence type="ECO:0000313" key="2">
    <source>
        <dbReference type="Proteomes" id="UP000019269"/>
    </source>
</evidence>
<organism evidence="1 2">
    <name type="scientific">Borrelia nietonii YOR</name>
    <dbReference type="NCBI Taxonomy" id="1293576"/>
    <lineage>
        <taxon>Bacteria</taxon>
        <taxon>Pseudomonadati</taxon>
        <taxon>Spirochaetota</taxon>
        <taxon>Spirochaetia</taxon>
        <taxon>Spirochaetales</taxon>
        <taxon>Borreliaceae</taxon>
        <taxon>Borrelia</taxon>
        <taxon>Borrelia nietonii</taxon>
    </lineage>
</organism>
<gene>
    <name evidence="1" type="ORF">BHY_0287</name>
</gene>
<keyword evidence="2" id="KW-1185">Reference proteome</keyword>
<protein>
    <submittedName>
        <fullName evidence="1">Uncharacterized protein</fullName>
    </submittedName>
</protein>